<organism evidence="6">
    <name type="scientific">Desulfatirhabdium butyrativorans</name>
    <dbReference type="NCBI Taxonomy" id="340467"/>
    <lineage>
        <taxon>Bacteria</taxon>
        <taxon>Pseudomonadati</taxon>
        <taxon>Thermodesulfobacteriota</taxon>
        <taxon>Desulfobacteria</taxon>
        <taxon>Desulfobacterales</taxon>
        <taxon>Desulfatirhabdiaceae</taxon>
        <taxon>Desulfatirhabdium</taxon>
    </lineage>
</organism>
<dbReference type="PANTHER" id="PTHR46743">
    <property type="entry name" value="TEICHOIC ACIDS EXPORT ATP-BINDING PROTEIN TAGH"/>
    <property type="match status" value="1"/>
</dbReference>
<evidence type="ECO:0000313" key="6">
    <source>
        <dbReference type="EMBL" id="HGU33989.1"/>
    </source>
</evidence>
<dbReference type="CDD" id="cd03220">
    <property type="entry name" value="ABC_KpsT_Wzt"/>
    <property type="match status" value="1"/>
</dbReference>
<dbReference type="InterPro" id="IPR015860">
    <property type="entry name" value="ABC_transpr_TagH-like"/>
</dbReference>
<dbReference type="InterPro" id="IPR029439">
    <property type="entry name" value="Wzt_C"/>
</dbReference>
<dbReference type="Gene3D" id="2.70.50.60">
    <property type="entry name" value="abc- transporter (atp binding component) like domain"/>
    <property type="match status" value="1"/>
</dbReference>
<dbReference type="InterPro" id="IPR003439">
    <property type="entry name" value="ABC_transporter-like_ATP-bd"/>
</dbReference>
<comment type="similarity">
    <text evidence="1">Belongs to the ABC transporter superfamily.</text>
</comment>
<dbReference type="Pfam" id="PF14524">
    <property type="entry name" value="Wzt_C"/>
    <property type="match status" value="1"/>
</dbReference>
<dbReference type="CDD" id="cd10147">
    <property type="entry name" value="Wzt_C-like"/>
    <property type="match status" value="1"/>
</dbReference>
<protein>
    <submittedName>
        <fullName evidence="6">ABC transporter ATP-binding protein</fullName>
    </submittedName>
</protein>
<dbReference type="Gene3D" id="3.40.50.300">
    <property type="entry name" value="P-loop containing nucleotide triphosphate hydrolases"/>
    <property type="match status" value="1"/>
</dbReference>
<dbReference type="EMBL" id="DSUH01000325">
    <property type="protein sequence ID" value="HGU33989.1"/>
    <property type="molecule type" value="Genomic_DNA"/>
</dbReference>
<evidence type="ECO:0000256" key="1">
    <source>
        <dbReference type="ARBA" id="ARBA00005417"/>
    </source>
</evidence>
<keyword evidence="4 6" id="KW-0067">ATP-binding</keyword>
<reference evidence="6" key="1">
    <citation type="journal article" date="2020" name="mSystems">
        <title>Genome- and Community-Level Interaction Insights into Carbon Utilization and Element Cycling Functions of Hydrothermarchaeota in Hydrothermal Sediment.</title>
        <authorList>
            <person name="Zhou Z."/>
            <person name="Liu Y."/>
            <person name="Xu W."/>
            <person name="Pan J."/>
            <person name="Luo Z.H."/>
            <person name="Li M."/>
        </authorList>
    </citation>
    <scope>NUCLEOTIDE SEQUENCE [LARGE SCALE GENOMIC DNA]</scope>
    <source>
        <strain evidence="6">SpSt-477</strain>
    </source>
</reference>
<keyword evidence="2" id="KW-0813">Transport</keyword>
<dbReference type="AlphaFoldDB" id="A0A7C4VRD8"/>
<evidence type="ECO:0000259" key="5">
    <source>
        <dbReference type="PROSITE" id="PS50893"/>
    </source>
</evidence>
<accession>A0A7C4VRD8</accession>
<dbReference type="InterPro" id="IPR050683">
    <property type="entry name" value="Bact_Polysacc_Export_ATP-bd"/>
</dbReference>
<dbReference type="InterPro" id="IPR003593">
    <property type="entry name" value="AAA+_ATPase"/>
</dbReference>
<dbReference type="GO" id="GO:0016887">
    <property type="term" value="F:ATP hydrolysis activity"/>
    <property type="evidence" value="ECO:0007669"/>
    <property type="project" value="InterPro"/>
</dbReference>
<evidence type="ECO:0000256" key="3">
    <source>
        <dbReference type="ARBA" id="ARBA00022741"/>
    </source>
</evidence>
<dbReference type="GO" id="GO:0016020">
    <property type="term" value="C:membrane"/>
    <property type="evidence" value="ECO:0007669"/>
    <property type="project" value="InterPro"/>
</dbReference>
<keyword evidence="3" id="KW-0547">Nucleotide-binding</keyword>
<dbReference type="InterPro" id="IPR027417">
    <property type="entry name" value="P-loop_NTPase"/>
</dbReference>
<evidence type="ECO:0000256" key="4">
    <source>
        <dbReference type="ARBA" id="ARBA00022840"/>
    </source>
</evidence>
<name>A0A7C4VRD8_9BACT</name>
<sequence>MSSDDIVIRVANLSKRYEIYESPRDRLKQFLLPRLQRLAGLPSGQYFREFWALKDVNIEVKRGETVGIIGRNGSGKSTLLQIICGTLTPTIGHVETLGRVAALLELGSGFNPEFTGRENVYMNAAVLGFRKEEVDSRLGAIESFADIGQFIDQPLATYSSGMVMRLGFSVAVHIEPAILVVDEALAVGDAAFQRKCLRKIEELNDRGVSLLFVSHDLETVRKLCTRVVYLEQGEVRLLGPSKTVCIEYERRLFGASKENQGSHDINMSRECLDLALTDSSLTNVAEDIYGDGRINIFDVRLMTRNGEPTNILHPKTSFSISYRVQFNEYVSMPIFGIMITNREGICIFGVNTHEKDISMNTYHKADEVAVSFHLVNNLGPGIYYLTCGVHAHDSSTGIVYLQRRIDTLIFRCISYEKTNTSGTTNMYPSIEYTILFKNNQRIISSCS</sequence>
<dbReference type="GO" id="GO:0140359">
    <property type="term" value="F:ABC-type transporter activity"/>
    <property type="evidence" value="ECO:0007669"/>
    <property type="project" value="InterPro"/>
</dbReference>
<evidence type="ECO:0000256" key="2">
    <source>
        <dbReference type="ARBA" id="ARBA00022448"/>
    </source>
</evidence>
<dbReference type="SUPFAM" id="SSF52540">
    <property type="entry name" value="P-loop containing nucleoside triphosphate hydrolases"/>
    <property type="match status" value="1"/>
</dbReference>
<proteinExistence type="inferred from homology"/>
<dbReference type="PROSITE" id="PS50893">
    <property type="entry name" value="ABC_TRANSPORTER_2"/>
    <property type="match status" value="1"/>
</dbReference>
<dbReference type="SMART" id="SM00382">
    <property type="entry name" value="AAA"/>
    <property type="match status" value="1"/>
</dbReference>
<dbReference type="GO" id="GO:0005524">
    <property type="term" value="F:ATP binding"/>
    <property type="evidence" value="ECO:0007669"/>
    <property type="project" value="UniProtKB-KW"/>
</dbReference>
<gene>
    <name evidence="6" type="ORF">ENS29_14260</name>
</gene>
<dbReference type="PANTHER" id="PTHR46743:SF2">
    <property type="entry name" value="TEICHOIC ACIDS EXPORT ATP-BINDING PROTEIN TAGH"/>
    <property type="match status" value="1"/>
</dbReference>
<comment type="caution">
    <text evidence="6">The sequence shown here is derived from an EMBL/GenBank/DDBJ whole genome shotgun (WGS) entry which is preliminary data.</text>
</comment>
<feature type="domain" description="ABC transporter" evidence="5">
    <location>
        <begin position="8"/>
        <end position="257"/>
    </location>
</feature>
<dbReference type="Pfam" id="PF00005">
    <property type="entry name" value="ABC_tran"/>
    <property type="match status" value="1"/>
</dbReference>